<dbReference type="AlphaFoldDB" id="A0A935TA49"/>
<dbReference type="EMBL" id="JADJOT010000007">
    <property type="protein sequence ID" value="MBK7953718.1"/>
    <property type="molecule type" value="Genomic_DNA"/>
</dbReference>
<evidence type="ECO:0000313" key="1">
    <source>
        <dbReference type="EMBL" id="MBK7953718.1"/>
    </source>
</evidence>
<comment type="caution">
    <text evidence="1">The sequence shown here is derived from an EMBL/GenBank/DDBJ whole genome shotgun (WGS) entry which is preliminary data.</text>
</comment>
<accession>A0A935TA49</accession>
<dbReference type="Proteomes" id="UP000706151">
    <property type="component" value="Unassembled WGS sequence"/>
</dbReference>
<gene>
    <name evidence="1" type="ORF">IPK02_06970</name>
</gene>
<name>A0A935TA49_9PROT</name>
<protein>
    <submittedName>
        <fullName evidence="1">Uncharacterized protein</fullName>
    </submittedName>
</protein>
<proteinExistence type="predicted"/>
<organism evidence="1 2">
    <name type="scientific">Candidatus Accumulibacter affinis</name>
    <dbReference type="NCBI Taxonomy" id="2954384"/>
    <lineage>
        <taxon>Bacteria</taxon>
        <taxon>Pseudomonadati</taxon>
        <taxon>Pseudomonadota</taxon>
        <taxon>Betaproteobacteria</taxon>
        <taxon>Candidatus Accumulibacter</taxon>
    </lineage>
</organism>
<evidence type="ECO:0000313" key="2">
    <source>
        <dbReference type="Proteomes" id="UP000706151"/>
    </source>
</evidence>
<sequence>MEPNTDLFGTANPAPPTKAATRWLLVSNHLNLLYMLAAGLVMPPMGFGKKYYQDTLAVYPGWIPLFANDVPKAAIAHSVFERNHLIPCIVTMNLASLHGKVMTIDSEGRAKEVSFPDGLDGSEQILLIPAPLPVTWVTSIAFQSSDNKTTCEADARDFGNVPLLDFKREVSASAFSKATGWHWPPSGIDIPLKGIVLDAPFAAGGIMALLLHLGNIGEIGMQACRLAFDAKTEVAQSIPDPLISSLGMWMQSGQTIDTGDISNRLFWGAVMKVAACRFSDAPFTPLDVVLDYLGSAGEGMDERMKLALVKLVNDLRTIASFTDSTITEIFERHPKSFSRVLTLFFLREKCADLLSFKHPLLTESDIIAAAILFAARDGWLGLPLQLRNFPSSQAAILHRMAAMAHRMGDTGLNLGSPPSRPLPLRELFLLGPKGWSTAQKDAALALARECKWGCIQTRVSLGKGDYRLVVDGGGMHIIVAGEAKAVETEVDRERFFGALASASISDKQDRKVRDLLKA</sequence>
<reference evidence="1 2" key="1">
    <citation type="submission" date="2020-10" db="EMBL/GenBank/DDBJ databases">
        <title>Connecting structure to function with the recovery of over 1000 high-quality activated sludge metagenome-assembled genomes encoding full-length rRNA genes using long-read sequencing.</title>
        <authorList>
            <person name="Singleton C.M."/>
            <person name="Petriglieri F."/>
            <person name="Kristensen J.M."/>
            <person name="Kirkegaard R.H."/>
            <person name="Michaelsen T.Y."/>
            <person name="Andersen M.H."/>
            <person name="Karst S.M."/>
            <person name="Dueholm M.S."/>
            <person name="Nielsen P.H."/>
            <person name="Albertsen M."/>
        </authorList>
    </citation>
    <scope>NUCLEOTIDE SEQUENCE [LARGE SCALE GENOMIC DNA]</scope>
    <source>
        <strain evidence="1">Fred_18-Q3-R57-64_BAT3C.720</strain>
    </source>
</reference>